<accession>Q85G41</accession>
<dbReference type="GeneID" id="844921"/>
<reference evidence="2" key="1">
    <citation type="journal article" date="2003" name="DNA Res.">
        <title>Complete sequence and analysis of the plastid genome of the unicellular red alga Cyanidioschyzon merolae.</title>
        <authorList>
            <person name="Ohta N."/>
            <person name="Matsuzaki M."/>
            <person name="Misumi O."/>
            <person name="Miyagishima S."/>
            <person name="Nozaki H."/>
            <person name="Tanaka K."/>
            <person name="Shin-i T."/>
            <person name="Kohara Y."/>
            <person name="Kuroiwa T."/>
        </authorList>
    </citation>
    <scope>NUCLEOTIDE SEQUENCE [LARGE SCALE GENOMIC DNA]</scope>
    <source>
        <strain evidence="2">10D</strain>
    </source>
</reference>
<dbReference type="HOGENOM" id="CLU_3176122_0_0_1"/>
<dbReference type="Proteomes" id="UP000007014">
    <property type="component" value="Chloroplast"/>
</dbReference>
<proteinExistence type="predicted"/>
<keyword evidence="2" id="KW-0934">Plastid</keyword>
<keyword evidence="1" id="KW-1133">Transmembrane helix</keyword>
<evidence type="ECO:0000256" key="1">
    <source>
        <dbReference type="SAM" id="Phobius"/>
    </source>
</evidence>
<keyword evidence="2" id="KW-0150">Chloroplast</keyword>
<feature type="transmembrane region" description="Helical" evidence="1">
    <location>
        <begin position="20"/>
        <end position="39"/>
    </location>
</feature>
<dbReference type="Gramene" id="CMV065CT">
    <property type="protein sequence ID" value="CMV065CT"/>
    <property type="gene ID" value="CMV065C"/>
</dbReference>
<organism evidence="2 3">
    <name type="scientific">Cyanidioschyzon merolae (strain NIES-3377 / 10D)</name>
    <name type="common">Unicellular red alga</name>
    <dbReference type="NCBI Taxonomy" id="280699"/>
    <lineage>
        <taxon>Eukaryota</taxon>
        <taxon>Rhodophyta</taxon>
        <taxon>Bangiophyceae</taxon>
        <taxon>Cyanidiales</taxon>
        <taxon>Cyanidiaceae</taxon>
        <taxon>Cyanidioschyzon</taxon>
    </lineage>
</organism>
<geneLocation type="chloroplast" evidence="2"/>
<keyword evidence="1" id="KW-0812">Transmembrane</keyword>
<dbReference type="EMBL" id="AB002583">
    <property type="protein sequence ID" value="BAC76150.1"/>
    <property type="molecule type" value="Genomic_DNA"/>
</dbReference>
<name>Q85G41_CYAM1</name>
<dbReference type="KEGG" id="cme:CymeCp056"/>
<protein>
    <submittedName>
        <fullName evidence="2">Uncharacterized protein</fullName>
    </submittedName>
</protein>
<dbReference type="AlphaFoldDB" id="Q85G41"/>
<sequence length="47" mass="5634">MHLTFPYSPCLHSISQSIWLLPFFINTLLTFLLTFVKIFRQSQMDKE</sequence>
<dbReference type="RefSeq" id="NP_848988.1">
    <property type="nucleotide sequence ID" value="NC_004799.1"/>
</dbReference>
<keyword evidence="1" id="KW-0472">Membrane</keyword>
<evidence type="ECO:0000313" key="3">
    <source>
        <dbReference type="Proteomes" id="UP000007014"/>
    </source>
</evidence>
<keyword evidence="3" id="KW-1185">Reference proteome</keyword>
<evidence type="ECO:0000313" key="2">
    <source>
        <dbReference type="EMBL" id="BAC76150.1"/>
    </source>
</evidence>